<sequence length="138" mass="15188">MKGKVSTKTIMLIVALILIILCCSFLFVQQATQKSEIESELGGENVQGEGTDFKIKANVTHENIFGAIIMEGEEVNVTVKDDAGKSVKKMTVKEDEWHELGNLSQGHYTVELSYTGNFPGANMTRDITVISAEDYAKK</sequence>
<evidence type="ECO:0008006" key="4">
    <source>
        <dbReference type="Google" id="ProtNLM"/>
    </source>
</evidence>
<dbReference type="AlphaFoldDB" id="A0A8T3VBC7"/>
<proteinExistence type="predicted"/>
<feature type="transmembrane region" description="Helical" evidence="1">
    <location>
        <begin position="9"/>
        <end position="28"/>
    </location>
</feature>
<dbReference type="EMBL" id="SUTE01000011">
    <property type="protein sequence ID" value="MBE6504452.1"/>
    <property type="molecule type" value="Genomic_DNA"/>
</dbReference>
<evidence type="ECO:0000256" key="1">
    <source>
        <dbReference type="SAM" id="Phobius"/>
    </source>
</evidence>
<evidence type="ECO:0000313" key="3">
    <source>
        <dbReference type="Proteomes" id="UP000762703"/>
    </source>
</evidence>
<dbReference type="Proteomes" id="UP000762703">
    <property type="component" value="Unassembled WGS sequence"/>
</dbReference>
<dbReference type="RefSeq" id="WP_303736097.1">
    <property type="nucleotide sequence ID" value="NZ_SUTE01000011.1"/>
</dbReference>
<reference evidence="2" key="1">
    <citation type="submission" date="2019-04" db="EMBL/GenBank/DDBJ databases">
        <title>Evolution of Biomass-Degrading Anaerobic Consortia Revealed by Metagenomics.</title>
        <authorList>
            <person name="Peng X."/>
        </authorList>
    </citation>
    <scope>NUCLEOTIDE SEQUENCE</scope>
    <source>
        <strain evidence="2">SIG12</strain>
    </source>
</reference>
<protein>
    <recommendedName>
        <fullName evidence="4">Adhesin-like protein</fullName>
    </recommendedName>
</protein>
<organism evidence="2 3">
    <name type="scientific">Methanobrevibacter millerae</name>
    <dbReference type="NCBI Taxonomy" id="230361"/>
    <lineage>
        <taxon>Archaea</taxon>
        <taxon>Methanobacteriati</taxon>
        <taxon>Methanobacteriota</taxon>
        <taxon>Methanomada group</taxon>
        <taxon>Methanobacteria</taxon>
        <taxon>Methanobacteriales</taxon>
        <taxon>Methanobacteriaceae</taxon>
        <taxon>Methanobrevibacter</taxon>
    </lineage>
</organism>
<keyword evidence="1" id="KW-0472">Membrane</keyword>
<gene>
    <name evidence="2" type="ORF">E7Z73_01725</name>
</gene>
<accession>A0A8T3VBC7</accession>
<keyword evidence="1" id="KW-0812">Transmembrane</keyword>
<name>A0A8T3VBC7_9EURY</name>
<evidence type="ECO:0000313" key="2">
    <source>
        <dbReference type="EMBL" id="MBE6504452.1"/>
    </source>
</evidence>
<comment type="caution">
    <text evidence="2">The sequence shown here is derived from an EMBL/GenBank/DDBJ whole genome shotgun (WGS) entry which is preliminary data.</text>
</comment>
<keyword evidence="1" id="KW-1133">Transmembrane helix</keyword>